<evidence type="ECO:0000313" key="2">
    <source>
        <dbReference type="Proteomes" id="UP000008898"/>
    </source>
</evidence>
<evidence type="ECO:0000313" key="1">
    <source>
        <dbReference type="EMBL" id="CAZ95825.1"/>
    </source>
</evidence>
<accession>G0LB68</accession>
<dbReference type="STRING" id="63186.ZOBELLIA_1772"/>
<reference evidence="1 2" key="2">
    <citation type="journal article" date="2012" name="Environ. Microbiol.">
        <title>Characterization of the first alginolytic operons in a marine bacterium: from their emergence in marine Flavobacteriia to their independent transfers to marine Proteobacteria and human gut Bacteroides.</title>
        <authorList>
            <person name="Thomas F."/>
            <person name="Barbeyron T."/>
            <person name="Tonon T."/>
            <person name="Genicot S."/>
            <person name="Czjzek M."/>
            <person name="Michel G."/>
        </authorList>
    </citation>
    <scope>NUCLEOTIDE SEQUENCE [LARGE SCALE GENOMIC DNA]</scope>
    <source>
        <strain evidence="2">DSM 12802 / CCUG 47099 / CIP 106680 / NCIMB 13871 / Dsij</strain>
    </source>
</reference>
<dbReference type="KEGG" id="zga:ZOBELLIA_1772"/>
<dbReference type="AlphaFoldDB" id="G0LB68"/>
<name>G0LB68_ZOBGA</name>
<dbReference type="HOGENOM" id="CLU_2398957_0_0_10"/>
<keyword evidence="2" id="KW-1185">Reference proteome</keyword>
<sequence length="93" mass="10805">MPKKNKISHNPNSIFKGLSAANRHFLFSISIYRFKLGPYLLAFCAKYVKLKKSGRSRFYFLPTQWSVIALFKDQEPVLYTLDGNRQQLIDAFA</sequence>
<dbReference type="Proteomes" id="UP000008898">
    <property type="component" value="Chromosome"/>
</dbReference>
<gene>
    <name evidence="1" type="ordered locus">zobellia_1772</name>
</gene>
<reference evidence="2" key="1">
    <citation type="submission" date="2009-07" db="EMBL/GenBank/DDBJ databases">
        <title>Complete genome sequence of Zobellia galactanivorans Dsij.</title>
        <authorList>
            <consortium name="Genoscope - CEA"/>
        </authorList>
    </citation>
    <scope>NUCLEOTIDE SEQUENCE [LARGE SCALE GENOMIC DNA]</scope>
    <source>
        <strain evidence="2">DSM 12802 / CCUG 47099 / CIP 106680 / NCIMB 13871 / Dsij</strain>
    </source>
</reference>
<protein>
    <submittedName>
        <fullName evidence="1">Uncharacterized protein</fullName>
    </submittedName>
</protein>
<proteinExistence type="predicted"/>
<dbReference type="EMBL" id="FP476056">
    <property type="protein sequence ID" value="CAZ95825.1"/>
    <property type="molecule type" value="Genomic_DNA"/>
</dbReference>
<organism evidence="1 2">
    <name type="scientific">Zobellia galactanivorans (strain DSM 12802 / CCUG 47099 / CIP 106680 / NCIMB 13871 / Dsij)</name>
    <dbReference type="NCBI Taxonomy" id="63186"/>
    <lineage>
        <taxon>Bacteria</taxon>
        <taxon>Pseudomonadati</taxon>
        <taxon>Bacteroidota</taxon>
        <taxon>Flavobacteriia</taxon>
        <taxon>Flavobacteriales</taxon>
        <taxon>Flavobacteriaceae</taxon>
        <taxon>Zobellia</taxon>
    </lineage>
</organism>